<sequence length="550" mass="60667">MVVVSDPTALVILPTAMTLAAAVFDLIAKLNLWLLPVIYVIIVESMKSRTMGADEGVAQLYAMKKIEKTLLWFFLVIFLFMIPVTSSQGTRLAGFACGPEISSFATPDNPIERSVSNPTVKLPVGYALVNNLSQAIGGSLSGMMPCGASSRIESTKVMEAIRMPDNHHTPELKVFAEKCYFNARRRLANAVDQDRVFASYDPTDVKAGLFFGQAMKRVYTGTFTNDGRRYEPLTFSVHRDAYTGPTTDFYIARHADDRLVNEHRVFCDAGSNYYRSIMHDMFSSELEREYKLVHNYRSAYPDRTGYYVTPTETKDYLSESILLNHSTVSGEFKEKFLKTVSELFVINPKETALDVSLERLKPTQMGDHVSEELLPVYDHHFLKEFVVTLGAALAGLKATLLEESFFAMVPVALVMLSAVVVVASPLMLVVSGYKMSVLLNTCAILFFAATAPYILNIGYAMGSTLQAIGDSVYGMSGTTYDAHGLVFQYMGAMTSIVIMFVWAGFCMMIGMNLGGFLNALLGEHVLGAGREAFNMGKKGLDVAAKAFKKN</sequence>
<accession>A0AAN1CU70</accession>
<geneLocation type="plasmid" evidence="2 3">
    <name>unnamed1</name>
</geneLocation>
<dbReference type="RefSeq" id="WP_065211092.1">
    <property type="nucleotide sequence ID" value="NZ_CP016179.1"/>
</dbReference>
<feature type="transmembrane region" description="Helical" evidence="1">
    <location>
        <begin position="20"/>
        <end position="42"/>
    </location>
</feature>
<reference evidence="2 3" key="1">
    <citation type="submission" date="2016-06" db="EMBL/GenBank/DDBJ databases">
        <title>Adaptive Radiation by Waves of Gene Transfer Leads to Fine-Scale Resource Partitioning in Marine Microbes.</title>
        <authorList>
            <person name="Hehemann J.-H."/>
            <person name="Arevalo P."/>
            <person name="Datta M.S."/>
            <person name="Yu X."/>
            <person name="Corzett C."/>
            <person name="Henschel A."/>
            <person name="Preheim S.P."/>
            <person name="Timberlake S."/>
            <person name="Alm E.J."/>
            <person name="Polz M.F."/>
        </authorList>
    </citation>
    <scope>NUCLEOTIDE SEQUENCE [LARGE SCALE GENOMIC DNA]</scope>
    <source>
        <strain evidence="2 3">FF50</strain>
        <plasmid evidence="2 3">unnamed1</plasmid>
    </source>
</reference>
<feature type="transmembrane region" description="Helical" evidence="1">
    <location>
        <begin position="437"/>
        <end position="455"/>
    </location>
</feature>
<keyword evidence="1" id="KW-0812">Transmembrane</keyword>
<keyword evidence="1" id="KW-1133">Transmembrane helix</keyword>
<dbReference type="Proteomes" id="UP000092018">
    <property type="component" value="Plasmid unnamed1"/>
</dbReference>
<organism evidence="2 3">
    <name type="scientific">Vibrio breoganii</name>
    <dbReference type="NCBI Taxonomy" id="553239"/>
    <lineage>
        <taxon>Bacteria</taxon>
        <taxon>Pseudomonadati</taxon>
        <taxon>Pseudomonadota</taxon>
        <taxon>Gammaproteobacteria</taxon>
        <taxon>Vibrionales</taxon>
        <taxon>Vibrionaceae</taxon>
        <taxon>Vibrio</taxon>
    </lineage>
</organism>
<dbReference type="EMBL" id="CP016179">
    <property type="protein sequence ID" value="ANO35330.1"/>
    <property type="molecule type" value="Genomic_DNA"/>
</dbReference>
<dbReference type="KEGG" id="vbr:A6E01_19140"/>
<dbReference type="AlphaFoldDB" id="A0AAN1CU70"/>
<keyword evidence="1" id="KW-0472">Membrane</keyword>
<feature type="transmembrane region" description="Helical" evidence="1">
    <location>
        <begin position="486"/>
        <end position="510"/>
    </location>
</feature>
<evidence type="ECO:0008006" key="4">
    <source>
        <dbReference type="Google" id="ProtNLM"/>
    </source>
</evidence>
<proteinExistence type="predicted"/>
<evidence type="ECO:0000313" key="2">
    <source>
        <dbReference type="EMBL" id="ANO35330.1"/>
    </source>
</evidence>
<keyword evidence="2" id="KW-0614">Plasmid</keyword>
<gene>
    <name evidence="2" type="ORF">A6E01_19140</name>
</gene>
<feature type="transmembrane region" description="Helical" evidence="1">
    <location>
        <begin position="405"/>
        <end position="430"/>
    </location>
</feature>
<evidence type="ECO:0000313" key="3">
    <source>
        <dbReference type="Proteomes" id="UP000092018"/>
    </source>
</evidence>
<evidence type="ECO:0000256" key="1">
    <source>
        <dbReference type="SAM" id="Phobius"/>
    </source>
</evidence>
<protein>
    <recommendedName>
        <fullName evidence="4">TraG N-terminal Proteobacteria domain-containing protein</fullName>
    </recommendedName>
</protein>
<feature type="transmembrane region" description="Helical" evidence="1">
    <location>
        <begin position="69"/>
        <end position="86"/>
    </location>
</feature>
<name>A0AAN1CU70_9VIBR</name>